<name>A0A0N4UB61_DRAME</name>
<dbReference type="WBParaSite" id="DME_0000442301-mRNA-1">
    <property type="protein sequence ID" value="DME_0000442301-mRNA-1"/>
    <property type="gene ID" value="DME_0000442301"/>
</dbReference>
<evidence type="ECO:0000313" key="5">
    <source>
        <dbReference type="WBParaSite" id="DME_0000442301-mRNA-1"/>
    </source>
</evidence>
<keyword evidence="4" id="KW-1185">Reference proteome</keyword>
<dbReference type="STRING" id="318479.A0A0N4UB61"/>
<dbReference type="AlphaFoldDB" id="A0A0N4UB61"/>
<reference evidence="2 4" key="2">
    <citation type="submission" date="2018-11" db="EMBL/GenBank/DDBJ databases">
        <authorList>
            <consortium name="Pathogen Informatics"/>
        </authorList>
    </citation>
    <scope>NUCLEOTIDE SEQUENCE [LARGE SCALE GENOMIC DNA]</scope>
</reference>
<evidence type="ECO:0000313" key="2">
    <source>
        <dbReference type="EMBL" id="VDN58333.1"/>
    </source>
</evidence>
<feature type="region of interest" description="Disordered" evidence="1">
    <location>
        <begin position="1"/>
        <end position="36"/>
    </location>
</feature>
<feature type="compositionally biased region" description="Basic and acidic residues" evidence="1">
    <location>
        <begin position="70"/>
        <end position="80"/>
    </location>
</feature>
<evidence type="ECO:0000256" key="1">
    <source>
        <dbReference type="SAM" id="MobiDB-lite"/>
    </source>
</evidence>
<feature type="compositionally biased region" description="Polar residues" evidence="1">
    <location>
        <begin position="58"/>
        <end position="69"/>
    </location>
</feature>
<organism evidence="3 5">
    <name type="scientific">Dracunculus medinensis</name>
    <name type="common">Guinea worm</name>
    <dbReference type="NCBI Taxonomy" id="318479"/>
    <lineage>
        <taxon>Eukaryota</taxon>
        <taxon>Metazoa</taxon>
        <taxon>Ecdysozoa</taxon>
        <taxon>Nematoda</taxon>
        <taxon>Chromadorea</taxon>
        <taxon>Rhabditida</taxon>
        <taxon>Spirurina</taxon>
        <taxon>Dracunculoidea</taxon>
        <taxon>Dracunculidae</taxon>
        <taxon>Dracunculus</taxon>
    </lineage>
</organism>
<dbReference type="Proteomes" id="UP000038040">
    <property type="component" value="Unplaced"/>
</dbReference>
<protein>
    <submittedName>
        <fullName evidence="5">RPN13_C domain-containing protein</fullName>
    </submittedName>
</protein>
<sequence length="212" mass="23762">MKTTSHMDFLPKSIDQLQMSRSPSPRTNLDSASTQNNINSNLSAILSAVKSNSMALINESKSGHSPSPRNESDTSEKDLDAQQKAFHRFTTSFNDLGFRSSFPVNVFPPFLAALQQNPVTLHHQLMNLGHDNSLGLSPGLDDDEDLENVGSTEPEDLTVGFRKEKKEGDDNADSDISGQQNWSYEEQFKQVFLIFSFKKNDYVLQIFLNCRN</sequence>
<accession>A0A0N4UB61</accession>
<reference evidence="5" key="1">
    <citation type="submission" date="2017-02" db="UniProtKB">
        <authorList>
            <consortium name="WormBaseParasite"/>
        </authorList>
    </citation>
    <scope>IDENTIFICATION</scope>
</reference>
<feature type="compositionally biased region" description="Polar residues" evidence="1">
    <location>
        <begin position="15"/>
        <end position="35"/>
    </location>
</feature>
<dbReference type="OrthoDB" id="5867149at2759"/>
<feature type="region of interest" description="Disordered" evidence="1">
    <location>
        <begin position="146"/>
        <end position="178"/>
    </location>
</feature>
<dbReference type="EMBL" id="UYYG01001167">
    <property type="protein sequence ID" value="VDN58333.1"/>
    <property type="molecule type" value="Genomic_DNA"/>
</dbReference>
<proteinExistence type="predicted"/>
<gene>
    <name evidence="2" type="ORF">DME_LOCUS8306</name>
</gene>
<evidence type="ECO:0000313" key="3">
    <source>
        <dbReference type="Proteomes" id="UP000038040"/>
    </source>
</evidence>
<evidence type="ECO:0000313" key="4">
    <source>
        <dbReference type="Proteomes" id="UP000274756"/>
    </source>
</evidence>
<dbReference type="Proteomes" id="UP000274756">
    <property type="component" value="Unassembled WGS sequence"/>
</dbReference>
<feature type="region of interest" description="Disordered" evidence="1">
    <location>
        <begin position="58"/>
        <end position="80"/>
    </location>
</feature>